<dbReference type="EMBL" id="QAAD01000018">
    <property type="protein sequence ID" value="PTN07393.1"/>
    <property type="molecule type" value="Genomic_DNA"/>
</dbReference>
<evidence type="ECO:0000313" key="3">
    <source>
        <dbReference type="Proteomes" id="UP000243525"/>
    </source>
</evidence>
<dbReference type="Pfam" id="PF17963">
    <property type="entry name" value="Big_9"/>
    <property type="match status" value="1"/>
</dbReference>
<organism evidence="2 3">
    <name type="scientific">Mangrovibacterium marinum</name>
    <dbReference type="NCBI Taxonomy" id="1639118"/>
    <lineage>
        <taxon>Bacteria</taxon>
        <taxon>Pseudomonadati</taxon>
        <taxon>Bacteroidota</taxon>
        <taxon>Bacteroidia</taxon>
        <taxon>Marinilabiliales</taxon>
        <taxon>Prolixibacteraceae</taxon>
        <taxon>Mangrovibacterium</taxon>
    </lineage>
</organism>
<feature type="chain" id="PRO_5015469657" evidence="1">
    <location>
        <begin position="28"/>
        <end position="342"/>
    </location>
</feature>
<evidence type="ECO:0000313" key="2">
    <source>
        <dbReference type="EMBL" id="PTN07393.1"/>
    </source>
</evidence>
<dbReference type="OrthoDB" id="1117451at2"/>
<keyword evidence="3" id="KW-1185">Reference proteome</keyword>
<dbReference type="Pfam" id="PF13585">
    <property type="entry name" value="CHU_C"/>
    <property type="match status" value="1"/>
</dbReference>
<accession>A0A2T5BYT4</accession>
<dbReference type="AlphaFoldDB" id="A0A2T5BYT4"/>
<protein>
    <submittedName>
        <fullName evidence="2">Gliding motility-associated-like protein</fullName>
    </submittedName>
</protein>
<comment type="caution">
    <text evidence="2">The sequence shown here is derived from an EMBL/GenBank/DDBJ whole genome shotgun (WGS) entry which is preliminary data.</text>
</comment>
<sequence length="342" mass="38556">MNRLGYHISRWILVMLPVLLATASAMAQLTVYSGQSTTLQIEPKPGETYAWELYADSTVDFAVDQGQVTADMAEFVNGINTGSRVEVIWHQPGTYYFKLTRWNASQCTNNMQAGIIQILEPKDELIPPEAVPDSYTVDCDPLFDNVTENDHWDWENFPIRVDIVEEPTLGVLHLEDDQGSIRYLADLDVFGTDSFIYRLCLDVDQGLCDTAVVRITIPEGLDCEPANSDTSCHFFIPEGFSPNGDGVHDYFVIDCIEQYPQAKLMIFDQQGYLLYKKENYGNTTVWGYQKADLWWGGQTSRHHHNSDGMVIPGVYLYLLDKGNGDLKRGFVMVAYGNTKSGN</sequence>
<proteinExistence type="predicted"/>
<gene>
    <name evidence="2" type="ORF">C8N47_11846</name>
</gene>
<dbReference type="RefSeq" id="WP_107823347.1">
    <property type="nucleotide sequence ID" value="NZ_OY782574.1"/>
</dbReference>
<dbReference type="Proteomes" id="UP000243525">
    <property type="component" value="Unassembled WGS sequence"/>
</dbReference>
<evidence type="ECO:0000256" key="1">
    <source>
        <dbReference type="SAM" id="SignalP"/>
    </source>
</evidence>
<keyword evidence="1" id="KW-0732">Signal</keyword>
<feature type="signal peptide" evidence="1">
    <location>
        <begin position="1"/>
        <end position="27"/>
    </location>
</feature>
<reference evidence="2 3" key="1">
    <citation type="submission" date="2018-04" db="EMBL/GenBank/DDBJ databases">
        <title>Genomic Encyclopedia of Archaeal and Bacterial Type Strains, Phase II (KMG-II): from individual species to whole genera.</title>
        <authorList>
            <person name="Goeker M."/>
        </authorList>
    </citation>
    <scope>NUCLEOTIDE SEQUENCE [LARGE SCALE GENOMIC DNA]</scope>
    <source>
        <strain evidence="2 3">DSM 28823</strain>
    </source>
</reference>
<name>A0A2T5BYT4_9BACT</name>